<dbReference type="GO" id="GO:0006890">
    <property type="term" value="P:retrograde vesicle-mediated transport, Golgi to endoplasmic reticulum"/>
    <property type="evidence" value="ECO:0007669"/>
    <property type="project" value="InterPro"/>
</dbReference>
<dbReference type="OrthoDB" id="73612at2759"/>
<feature type="compositionally biased region" description="Basic and acidic residues" evidence="5">
    <location>
        <begin position="340"/>
        <end position="353"/>
    </location>
</feature>
<feature type="transmembrane region" description="Helical" evidence="6">
    <location>
        <begin position="139"/>
        <end position="157"/>
    </location>
</feature>
<dbReference type="PANTHER" id="PTHR13377">
    <property type="entry name" value="PLACENTAL PROTEIN 6"/>
    <property type="match status" value="1"/>
</dbReference>
<evidence type="ECO:0000256" key="6">
    <source>
        <dbReference type="SAM" id="Phobius"/>
    </source>
</evidence>
<evidence type="ECO:0000256" key="5">
    <source>
        <dbReference type="SAM" id="MobiDB-lite"/>
    </source>
</evidence>
<comment type="subcellular location">
    <subcellularLocation>
        <location evidence="1">Membrane</location>
        <topology evidence="1">Multi-pass membrane protein</topology>
    </subcellularLocation>
</comment>
<feature type="transmembrane region" description="Helical" evidence="6">
    <location>
        <begin position="57"/>
        <end position="84"/>
    </location>
</feature>
<dbReference type="Pfam" id="PF08551">
    <property type="entry name" value="DUF1751"/>
    <property type="match status" value="1"/>
</dbReference>
<evidence type="ECO:0000256" key="1">
    <source>
        <dbReference type="ARBA" id="ARBA00004141"/>
    </source>
</evidence>
<dbReference type="GO" id="GO:0005794">
    <property type="term" value="C:Golgi apparatus"/>
    <property type="evidence" value="ECO:0007669"/>
    <property type="project" value="TreeGrafter"/>
</dbReference>
<feature type="region of interest" description="Disordered" evidence="5">
    <location>
        <begin position="304"/>
        <end position="353"/>
    </location>
</feature>
<proteinExistence type="predicted"/>
<feature type="transmembrane region" description="Helical" evidence="6">
    <location>
        <begin position="105"/>
        <end position="127"/>
    </location>
</feature>
<evidence type="ECO:0000256" key="4">
    <source>
        <dbReference type="ARBA" id="ARBA00023136"/>
    </source>
</evidence>
<evidence type="ECO:0000313" key="7">
    <source>
        <dbReference type="EMBL" id="KZS93450.1"/>
    </source>
</evidence>
<keyword evidence="3 6" id="KW-1133">Transmembrane helix</keyword>
<dbReference type="GO" id="GO:0016020">
    <property type="term" value="C:membrane"/>
    <property type="evidence" value="ECO:0007669"/>
    <property type="project" value="UniProtKB-SubCell"/>
</dbReference>
<evidence type="ECO:0000313" key="8">
    <source>
        <dbReference type="Proteomes" id="UP000076722"/>
    </source>
</evidence>
<keyword evidence="8" id="KW-1185">Reference proteome</keyword>
<gene>
    <name evidence="7" type="ORF">SISNIDRAFT_485696</name>
</gene>
<organism evidence="7 8">
    <name type="scientific">Sistotremastrum niveocremeum HHB9708</name>
    <dbReference type="NCBI Taxonomy" id="1314777"/>
    <lineage>
        <taxon>Eukaryota</taxon>
        <taxon>Fungi</taxon>
        <taxon>Dikarya</taxon>
        <taxon>Basidiomycota</taxon>
        <taxon>Agaricomycotina</taxon>
        <taxon>Agaricomycetes</taxon>
        <taxon>Sistotremastrales</taxon>
        <taxon>Sistotremastraceae</taxon>
        <taxon>Sertulicium</taxon>
        <taxon>Sertulicium niveocremeum</taxon>
    </lineage>
</organism>
<reference evidence="7 8" key="1">
    <citation type="journal article" date="2016" name="Mol. Biol. Evol.">
        <title>Comparative Genomics of Early-Diverging Mushroom-Forming Fungi Provides Insights into the Origins of Lignocellulose Decay Capabilities.</title>
        <authorList>
            <person name="Nagy L.G."/>
            <person name="Riley R."/>
            <person name="Tritt A."/>
            <person name="Adam C."/>
            <person name="Daum C."/>
            <person name="Floudas D."/>
            <person name="Sun H."/>
            <person name="Yadav J.S."/>
            <person name="Pangilinan J."/>
            <person name="Larsson K.H."/>
            <person name="Matsuura K."/>
            <person name="Barry K."/>
            <person name="Labutti K."/>
            <person name="Kuo R."/>
            <person name="Ohm R.A."/>
            <person name="Bhattacharya S.S."/>
            <person name="Shirouzu T."/>
            <person name="Yoshinaga Y."/>
            <person name="Martin F.M."/>
            <person name="Grigoriev I.V."/>
            <person name="Hibbett D.S."/>
        </authorList>
    </citation>
    <scope>NUCLEOTIDE SEQUENCE [LARGE SCALE GENOMIC DNA]</scope>
    <source>
        <strain evidence="7 8">HHB9708</strain>
    </source>
</reference>
<name>A0A164UQG5_9AGAM</name>
<dbReference type="AlphaFoldDB" id="A0A164UQG5"/>
<dbReference type="InterPro" id="IPR035952">
    <property type="entry name" value="Rhomboid-like_sf"/>
</dbReference>
<keyword evidence="4 6" id="KW-0472">Membrane</keyword>
<keyword evidence="2 6" id="KW-0812">Transmembrane</keyword>
<dbReference type="FunFam" id="1.20.1540.10:FF:000004">
    <property type="entry name" value="Transmembrane protein 115"/>
    <property type="match status" value="1"/>
</dbReference>
<evidence type="ECO:0000256" key="3">
    <source>
        <dbReference type="ARBA" id="ARBA00022989"/>
    </source>
</evidence>
<dbReference type="PANTHER" id="PTHR13377:SF3">
    <property type="entry name" value="TRANSMEMBRANE PROTEIN 115"/>
    <property type="match status" value="1"/>
</dbReference>
<dbReference type="SUPFAM" id="SSF144091">
    <property type="entry name" value="Rhomboid-like"/>
    <property type="match status" value="1"/>
</dbReference>
<dbReference type="Proteomes" id="UP000076722">
    <property type="component" value="Unassembled WGS sequence"/>
</dbReference>
<feature type="compositionally biased region" description="Polar residues" evidence="5">
    <location>
        <begin position="327"/>
        <end position="339"/>
    </location>
</feature>
<dbReference type="EMBL" id="KV419407">
    <property type="protein sequence ID" value="KZS93450.1"/>
    <property type="molecule type" value="Genomic_DNA"/>
</dbReference>
<accession>A0A164UQG5</accession>
<feature type="transmembrane region" description="Helical" evidence="6">
    <location>
        <begin position="20"/>
        <end position="37"/>
    </location>
</feature>
<feature type="transmembrane region" description="Helical" evidence="6">
    <location>
        <begin position="178"/>
        <end position="202"/>
    </location>
</feature>
<dbReference type="STRING" id="1314777.A0A164UQG5"/>
<feature type="transmembrane region" description="Helical" evidence="6">
    <location>
        <begin position="235"/>
        <end position="255"/>
    </location>
</feature>
<sequence>MAVLSSPLQFISSTPTATKLYTALLLLLSSLYFFLHWRQSTGPLPTPLPYLTVIPGLSFWFPWTFLSAGFVEISIIELIFSLIFMPASLRYLERLWGTTETIKFIVINIVVGNVISFVLSWIEFVAFGYAETFLYGMEYRGQMALQTAVLVAFTQIIPEHQIQLFGVFKIRVKRLPMLYVGFSNVMCVLGFQAPFILIQFGWLSSWTYLRFYKRTPVDTPGGVETYGDRSETFAFVHWFPPFVHYPVGILSNVVYKLCVQLRLVRPFSGTAPDIESGYAPLPGGARAEAERRRALALKALDHRLATTTPASSTTATTSKPLRPSPAAGSTAQPMPSSSDPELHQTHPEKEEDD</sequence>
<evidence type="ECO:0000256" key="2">
    <source>
        <dbReference type="ARBA" id="ARBA00022692"/>
    </source>
</evidence>
<protein>
    <submittedName>
        <fullName evidence="7">DUF1751-domain-containing protein</fullName>
    </submittedName>
</protein>
<dbReference type="SMART" id="SM01160">
    <property type="entry name" value="DUF1751"/>
    <property type="match status" value="1"/>
</dbReference>
<feature type="compositionally biased region" description="Low complexity" evidence="5">
    <location>
        <begin position="305"/>
        <end position="318"/>
    </location>
</feature>
<dbReference type="InterPro" id="IPR013861">
    <property type="entry name" value="TMEM115/Pdh1/Rbl19"/>
</dbReference>